<evidence type="ECO:0000256" key="4">
    <source>
        <dbReference type="ARBA" id="ARBA00022989"/>
    </source>
</evidence>
<evidence type="ECO:0000313" key="8">
    <source>
        <dbReference type="EMBL" id="RUO48860.1"/>
    </source>
</evidence>
<dbReference type="InterPro" id="IPR035681">
    <property type="entry name" value="ComA-like_MBL"/>
</dbReference>
<feature type="transmembrane region" description="Helical" evidence="6">
    <location>
        <begin position="491"/>
        <end position="509"/>
    </location>
</feature>
<evidence type="ECO:0000313" key="9">
    <source>
        <dbReference type="Proteomes" id="UP000286678"/>
    </source>
</evidence>
<dbReference type="InterPro" id="IPR004797">
    <property type="entry name" value="Competence_ComEC/Rec2"/>
</dbReference>
<dbReference type="Gene3D" id="3.60.15.10">
    <property type="entry name" value="Ribonuclease Z/Hydroxyacylglutathione hydrolase-like"/>
    <property type="match status" value="1"/>
</dbReference>
<dbReference type="NCBIfam" id="TIGR00360">
    <property type="entry name" value="ComEC_N-term"/>
    <property type="match status" value="1"/>
</dbReference>
<dbReference type="AlphaFoldDB" id="A0A432XJH8"/>
<evidence type="ECO:0000259" key="7">
    <source>
        <dbReference type="SMART" id="SM00849"/>
    </source>
</evidence>
<dbReference type="EMBL" id="PIPT01000003">
    <property type="protein sequence ID" value="RUO48860.1"/>
    <property type="molecule type" value="Genomic_DNA"/>
</dbReference>
<dbReference type="GO" id="GO:0030420">
    <property type="term" value="P:establishment of competence for transformation"/>
    <property type="evidence" value="ECO:0007669"/>
    <property type="project" value="InterPro"/>
</dbReference>
<feature type="transmembrane region" description="Helical" evidence="6">
    <location>
        <begin position="233"/>
        <end position="260"/>
    </location>
</feature>
<dbReference type="InterPro" id="IPR052159">
    <property type="entry name" value="Competence_DNA_uptake"/>
</dbReference>
<feature type="transmembrane region" description="Helical" evidence="6">
    <location>
        <begin position="408"/>
        <end position="431"/>
    </location>
</feature>
<feature type="transmembrane region" description="Helical" evidence="6">
    <location>
        <begin position="325"/>
        <end position="358"/>
    </location>
</feature>
<feature type="transmembrane region" description="Helical" evidence="6">
    <location>
        <begin position="464"/>
        <end position="484"/>
    </location>
</feature>
<accession>A0A432XJH8</accession>
<name>A0A432XJH8_9GAMM</name>
<proteinExistence type="predicted"/>
<dbReference type="SUPFAM" id="SSF56281">
    <property type="entry name" value="Metallo-hydrolase/oxidoreductase"/>
    <property type="match status" value="1"/>
</dbReference>
<dbReference type="Proteomes" id="UP000286678">
    <property type="component" value="Unassembled WGS sequence"/>
</dbReference>
<keyword evidence="4 6" id="KW-1133">Transmembrane helix</keyword>
<dbReference type="GO" id="GO:0005886">
    <property type="term" value="C:plasma membrane"/>
    <property type="evidence" value="ECO:0007669"/>
    <property type="project" value="UniProtKB-SubCell"/>
</dbReference>
<evidence type="ECO:0000256" key="3">
    <source>
        <dbReference type="ARBA" id="ARBA00022692"/>
    </source>
</evidence>
<feature type="domain" description="Metallo-beta-lactamase" evidence="7">
    <location>
        <begin position="524"/>
        <end position="704"/>
    </location>
</feature>
<dbReference type="CDD" id="cd07731">
    <property type="entry name" value="ComA-like_MBL-fold"/>
    <property type="match status" value="1"/>
</dbReference>
<gene>
    <name evidence="8" type="ORF">CWE21_05755</name>
</gene>
<dbReference type="Pfam" id="PF13567">
    <property type="entry name" value="DUF4131"/>
    <property type="match status" value="1"/>
</dbReference>
<dbReference type="PANTHER" id="PTHR30619:SF1">
    <property type="entry name" value="RECOMBINATION PROTEIN 2"/>
    <property type="match status" value="1"/>
</dbReference>
<dbReference type="InterPro" id="IPR001279">
    <property type="entry name" value="Metallo-B-lactamas"/>
</dbReference>
<comment type="subcellular location">
    <subcellularLocation>
        <location evidence="1">Cell membrane</location>
        <topology evidence="1">Multi-pass membrane protein</topology>
    </subcellularLocation>
</comment>
<dbReference type="InterPro" id="IPR025405">
    <property type="entry name" value="DUF4131"/>
</dbReference>
<dbReference type="Pfam" id="PF03772">
    <property type="entry name" value="Competence"/>
    <property type="match status" value="1"/>
</dbReference>
<keyword evidence="9" id="KW-1185">Reference proteome</keyword>
<organism evidence="8 9">
    <name type="scientific">Pseudidiomarina aquimaris</name>
    <dbReference type="NCBI Taxonomy" id="641841"/>
    <lineage>
        <taxon>Bacteria</taxon>
        <taxon>Pseudomonadati</taxon>
        <taxon>Pseudomonadota</taxon>
        <taxon>Gammaproteobacteria</taxon>
        <taxon>Alteromonadales</taxon>
        <taxon>Idiomarinaceae</taxon>
        <taxon>Pseudidiomarina</taxon>
    </lineage>
</organism>
<dbReference type="NCBIfam" id="TIGR00361">
    <property type="entry name" value="ComEC_Rec2"/>
    <property type="match status" value="1"/>
</dbReference>
<feature type="transmembrane region" description="Helical" evidence="6">
    <location>
        <begin position="48"/>
        <end position="68"/>
    </location>
</feature>
<dbReference type="RefSeq" id="WP_126833491.1">
    <property type="nucleotide sequence ID" value="NZ_PIPT01000003.1"/>
</dbReference>
<dbReference type="InterPro" id="IPR004477">
    <property type="entry name" value="ComEC_N"/>
</dbReference>
<evidence type="ECO:0000256" key="6">
    <source>
        <dbReference type="SAM" id="Phobius"/>
    </source>
</evidence>
<dbReference type="PANTHER" id="PTHR30619">
    <property type="entry name" value="DNA INTERNALIZATION/COMPETENCE PROTEIN COMEC/REC2"/>
    <property type="match status" value="1"/>
</dbReference>
<reference evidence="9" key="1">
    <citation type="journal article" date="2018" name="Front. Microbiol.">
        <title>Genome-Based Analysis Reveals the Taxonomy and Diversity of the Family Idiomarinaceae.</title>
        <authorList>
            <person name="Liu Y."/>
            <person name="Lai Q."/>
            <person name="Shao Z."/>
        </authorList>
    </citation>
    <scope>NUCLEOTIDE SEQUENCE [LARGE SCALE GENOMIC DNA]</scope>
    <source>
        <strain evidence="9">SW15</strain>
    </source>
</reference>
<evidence type="ECO:0000256" key="5">
    <source>
        <dbReference type="ARBA" id="ARBA00023136"/>
    </source>
</evidence>
<sequence>MDRWLCAFLGGFALSFFFHHPADVVQLTLLAILASFCIVLNYCTRLPSFFLGGVLCGILWGAGNAYLLTSRHVAADWFAQDVTLTLQVSEVTATSPASWRVAAHVISSPTDLSKPAPQQLRLYWYEPHADGPQRMPRQGEHWRMVTRLKAPQGTRNQGSMRYHRHLLGQNIQALGTIRRGELLGGTPTVRQRLVSELQRALTDVPLAGVLLALLVGERFALSNDDWQVVQRTGLAHLLAISGMHLSLVTGFAFALAWQLLARTQRKRGRREQLNLWSLTPWLALPLGLLYAWLAGFAIATLRALLMLLVIWWHKAYACRVSSWRVLLRAVVVVILLQPMAPLSLGFWLSVGAVLSILWMSWRWPTYRGRWAKLRALWRFEWLITLLFVPVMAASFGGVASAAALTNLLVVPLVSFWVLPMGLVGLGFAVLAQTAWAQWWFALAIWPLAQLWPALSNLAAQPWQWLPAVNLPPWPWLAVGVTLLVLPLRWRWRLLACTALSFAFLVTQAMPPSATYQLHVLDVEQGSAMVLERQGHALLIDTGASWEGHGSMAERVIMPFLDGRRLRPEIGFITHTDRDHEGGYATVAAAYPQLRWYGGHKGAPCLAGQQGNWRGVSWQVLHPRQASERGNHSNNSSCVLLLKLGQVKVLVTGDIEKRSERQLLAELAPLQADILLVPHHGSKSSSESYFVRHVQPAAALLSRGRNSAYGHPHEQVVSTYKNLKIALVDTARGGQITLHSDGVTWWLEQPFSAALGYWFDAETSQ</sequence>
<protein>
    <submittedName>
        <fullName evidence="8">DNA internalization-related competence protein ComEC/Rec2</fullName>
    </submittedName>
</protein>
<keyword evidence="5 6" id="KW-0472">Membrane</keyword>
<keyword evidence="3 6" id="KW-0812">Transmembrane</keyword>
<dbReference type="Pfam" id="PF00753">
    <property type="entry name" value="Lactamase_B"/>
    <property type="match status" value="1"/>
</dbReference>
<dbReference type="SMART" id="SM00849">
    <property type="entry name" value="Lactamase_B"/>
    <property type="match status" value="1"/>
</dbReference>
<feature type="transmembrane region" description="Helical" evidence="6">
    <location>
        <begin position="379"/>
        <end position="402"/>
    </location>
</feature>
<feature type="transmembrane region" description="Helical" evidence="6">
    <location>
        <begin position="438"/>
        <end position="458"/>
    </location>
</feature>
<evidence type="ECO:0000256" key="2">
    <source>
        <dbReference type="ARBA" id="ARBA00022475"/>
    </source>
</evidence>
<dbReference type="InterPro" id="IPR036866">
    <property type="entry name" value="RibonucZ/Hydroxyglut_hydro"/>
</dbReference>
<evidence type="ECO:0000256" key="1">
    <source>
        <dbReference type="ARBA" id="ARBA00004651"/>
    </source>
</evidence>
<keyword evidence="2" id="KW-1003">Cell membrane</keyword>
<feature type="transmembrane region" description="Helical" evidence="6">
    <location>
        <begin position="281"/>
        <end position="313"/>
    </location>
</feature>
<dbReference type="OrthoDB" id="9761531at2"/>
<comment type="caution">
    <text evidence="8">The sequence shown here is derived from an EMBL/GenBank/DDBJ whole genome shotgun (WGS) entry which is preliminary data.</text>
</comment>